<dbReference type="KEGG" id="rher:EHE19_018095"/>
<reference evidence="1 2" key="1">
    <citation type="submission" date="2020-09" db="EMBL/GenBank/DDBJ databases">
        <title>Characterization and genome sequencing of Ruminiclostridium sp. nov. MA18.</title>
        <authorList>
            <person name="Rettenmaier R."/>
            <person name="Kowollik M.-L."/>
            <person name="Liebl W."/>
            <person name="Zverlov V."/>
        </authorList>
    </citation>
    <scope>NUCLEOTIDE SEQUENCE [LARGE SCALE GENOMIC DNA]</scope>
    <source>
        <strain evidence="1 2">MA18</strain>
    </source>
</reference>
<name>A0A4U7J975_9FIRM</name>
<dbReference type="InterPro" id="IPR024079">
    <property type="entry name" value="MetalloPept_cat_dom_sf"/>
</dbReference>
<protein>
    <recommendedName>
        <fullName evidence="3">Peptidase M10 metallopeptidase domain-containing protein</fullName>
    </recommendedName>
</protein>
<evidence type="ECO:0000313" key="2">
    <source>
        <dbReference type="Proteomes" id="UP000306409"/>
    </source>
</evidence>
<keyword evidence="2" id="KW-1185">Reference proteome</keyword>
<proteinExistence type="predicted"/>
<dbReference type="AlphaFoldDB" id="A0A4U7J975"/>
<organism evidence="1 2">
    <name type="scientific">Ruminiclostridium herbifermentans</name>
    <dbReference type="NCBI Taxonomy" id="2488810"/>
    <lineage>
        <taxon>Bacteria</taxon>
        <taxon>Bacillati</taxon>
        <taxon>Bacillota</taxon>
        <taxon>Clostridia</taxon>
        <taxon>Eubacteriales</taxon>
        <taxon>Oscillospiraceae</taxon>
        <taxon>Ruminiclostridium</taxon>
    </lineage>
</organism>
<sequence>MINRIQKLIMLVIVFTLIATQIASAHSTLQGGTINWGEYSGWSIHEGIHTNSTTITYKFYDGDRNLTDTIKSLVRNGASKWSSYGTISESSSGTGKIQTFISSNDTVAEFYDTATDFNGHLTYWTIRFARNKNITSVTAAHEFGHVYGLKDLTDFSNLDKLMITYEERTATAPTTQDIKGFRVIMGQHVYHNSWSYKAVPGYPASVSVHLRYCQVCSGYFIESCSPSSGMCSACQIRH</sequence>
<dbReference type="RefSeq" id="WP_137699260.1">
    <property type="nucleotide sequence ID" value="NZ_CP061336.1"/>
</dbReference>
<evidence type="ECO:0008006" key="3">
    <source>
        <dbReference type="Google" id="ProtNLM"/>
    </source>
</evidence>
<evidence type="ECO:0000313" key="1">
    <source>
        <dbReference type="EMBL" id="QNU66726.1"/>
    </source>
</evidence>
<dbReference type="Gene3D" id="3.40.390.10">
    <property type="entry name" value="Collagenase (Catalytic Domain)"/>
    <property type="match status" value="1"/>
</dbReference>
<dbReference type="GO" id="GO:0008237">
    <property type="term" value="F:metallopeptidase activity"/>
    <property type="evidence" value="ECO:0007669"/>
    <property type="project" value="InterPro"/>
</dbReference>
<dbReference type="SUPFAM" id="SSF55486">
    <property type="entry name" value="Metalloproteases ('zincins'), catalytic domain"/>
    <property type="match status" value="1"/>
</dbReference>
<dbReference type="EMBL" id="CP061336">
    <property type="protein sequence ID" value="QNU66726.1"/>
    <property type="molecule type" value="Genomic_DNA"/>
</dbReference>
<dbReference type="OrthoDB" id="2942003at2"/>
<gene>
    <name evidence="1" type="ORF">EHE19_018095</name>
</gene>
<accession>A0A4U7J975</accession>
<dbReference type="Proteomes" id="UP000306409">
    <property type="component" value="Chromosome"/>
</dbReference>